<feature type="domain" description="SnoaL-like" evidence="1">
    <location>
        <begin position="5"/>
        <end position="132"/>
    </location>
</feature>
<protein>
    <submittedName>
        <fullName evidence="2">SnoaL-like protein</fullName>
    </submittedName>
</protein>
<reference evidence="2 3" key="1">
    <citation type="submission" date="2019-03" db="EMBL/GenBank/DDBJ databases">
        <title>Genomic Encyclopedia of Type Strains, Phase IV (KMG-IV): sequencing the most valuable type-strain genomes for metagenomic binning, comparative biology and taxonomic classification.</title>
        <authorList>
            <person name="Goeker M."/>
        </authorList>
    </citation>
    <scope>NUCLEOTIDE SEQUENCE [LARGE SCALE GENOMIC DNA]</scope>
    <source>
        <strain evidence="2 3">DSM 28404</strain>
    </source>
</reference>
<dbReference type="Proteomes" id="UP000295763">
    <property type="component" value="Unassembled WGS sequence"/>
</dbReference>
<comment type="caution">
    <text evidence="2">The sequence shown here is derived from an EMBL/GenBank/DDBJ whole genome shotgun (WGS) entry which is preliminary data.</text>
</comment>
<evidence type="ECO:0000313" key="3">
    <source>
        <dbReference type="Proteomes" id="UP000295763"/>
    </source>
</evidence>
<dbReference type="OrthoDB" id="581683at2"/>
<dbReference type="EMBL" id="SLYB01000006">
    <property type="protein sequence ID" value="TCP96022.1"/>
    <property type="molecule type" value="Genomic_DNA"/>
</dbReference>
<dbReference type="RefSeq" id="WP_131975749.1">
    <property type="nucleotide sequence ID" value="NZ_SLYB01000006.1"/>
</dbReference>
<name>A0A4R2TMA6_9PAST</name>
<organism evidence="2 3">
    <name type="scientific">Cricetibacter osteomyelitidis</name>
    <dbReference type="NCBI Taxonomy" id="1521931"/>
    <lineage>
        <taxon>Bacteria</taxon>
        <taxon>Pseudomonadati</taxon>
        <taxon>Pseudomonadota</taxon>
        <taxon>Gammaproteobacteria</taxon>
        <taxon>Pasteurellales</taxon>
        <taxon>Pasteurellaceae</taxon>
        <taxon>Cricetibacter</taxon>
    </lineage>
</organism>
<accession>A0A4R2TMA6</accession>
<dbReference type="AlphaFoldDB" id="A0A4R2TMA6"/>
<evidence type="ECO:0000313" key="2">
    <source>
        <dbReference type="EMBL" id="TCP96022.1"/>
    </source>
</evidence>
<gene>
    <name evidence="2" type="ORF">EDC44_10681</name>
</gene>
<keyword evidence="3" id="KW-1185">Reference proteome</keyword>
<dbReference type="Pfam" id="PF13577">
    <property type="entry name" value="SnoaL_4"/>
    <property type="match status" value="1"/>
</dbReference>
<dbReference type="InterPro" id="IPR037401">
    <property type="entry name" value="SnoaL-like"/>
</dbReference>
<sequence>MNIQQIQDHFEIKHLVDHFSNLADEKRVEEQKPLFTEDAVVNTYINGELVFEMQGREQIGQVFTDYLAGFDKVYHLNGQQTVELNGDEAEGITYCQVALTHEQDGKQMMLSHYVRYEDSYRKVDGKWLIAKRIAKFLISEDRVMG</sequence>
<dbReference type="Gene3D" id="3.10.450.50">
    <property type="match status" value="1"/>
</dbReference>
<dbReference type="InterPro" id="IPR032710">
    <property type="entry name" value="NTF2-like_dom_sf"/>
</dbReference>
<dbReference type="CDD" id="cd00531">
    <property type="entry name" value="NTF2_like"/>
    <property type="match status" value="1"/>
</dbReference>
<proteinExistence type="predicted"/>
<evidence type="ECO:0000259" key="1">
    <source>
        <dbReference type="Pfam" id="PF13577"/>
    </source>
</evidence>
<dbReference type="SUPFAM" id="SSF54427">
    <property type="entry name" value="NTF2-like"/>
    <property type="match status" value="1"/>
</dbReference>